<feature type="compositionally biased region" description="Polar residues" evidence="1">
    <location>
        <begin position="70"/>
        <end position="90"/>
    </location>
</feature>
<accession>A3LTE0</accession>
<evidence type="ECO:0000313" key="3">
    <source>
        <dbReference type="Proteomes" id="UP000002258"/>
    </source>
</evidence>
<feature type="compositionally biased region" description="Acidic residues" evidence="1">
    <location>
        <begin position="367"/>
        <end position="382"/>
    </location>
</feature>
<dbReference type="GeneID" id="4838911"/>
<organism evidence="2 3">
    <name type="scientific">Scheffersomyces stipitis (strain ATCC 58785 / CBS 6054 / NBRC 10063 / NRRL Y-11545)</name>
    <name type="common">Yeast</name>
    <name type="synonym">Pichia stipitis</name>
    <dbReference type="NCBI Taxonomy" id="322104"/>
    <lineage>
        <taxon>Eukaryota</taxon>
        <taxon>Fungi</taxon>
        <taxon>Dikarya</taxon>
        <taxon>Ascomycota</taxon>
        <taxon>Saccharomycotina</taxon>
        <taxon>Pichiomycetes</taxon>
        <taxon>Debaryomycetaceae</taxon>
        <taxon>Scheffersomyces</taxon>
    </lineage>
</organism>
<dbReference type="EMBL" id="CP000498">
    <property type="protein sequence ID" value="ABN66059.2"/>
    <property type="molecule type" value="Genomic_DNA"/>
</dbReference>
<dbReference type="HOGENOM" id="CLU_634782_0_0_1"/>
<dbReference type="AlphaFoldDB" id="A3LTE0"/>
<dbReference type="KEGG" id="pic:PICST_31373"/>
<feature type="compositionally biased region" description="Basic and acidic residues" evidence="1">
    <location>
        <begin position="59"/>
        <end position="69"/>
    </location>
</feature>
<keyword evidence="3" id="KW-1185">Reference proteome</keyword>
<dbReference type="OrthoDB" id="4024176at2759"/>
<reference evidence="2 3" key="1">
    <citation type="journal article" date="2007" name="Nat. Biotechnol.">
        <title>Genome sequence of the lignocellulose-bioconverting and xylose-fermenting yeast Pichia stipitis.</title>
        <authorList>
            <person name="Jeffries T.W."/>
            <person name="Grigoriev I.V."/>
            <person name="Grimwood J."/>
            <person name="Laplaza J.M."/>
            <person name="Aerts A."/>
            <person name="Salamov A."/>
            <person name="Schmutz J."/>
            <person name="Lindquist E."/>
            <person name="Dehal P."/>
            <person name="Shapiro H."/>
            <person name="Jin Y.S."/>
            <person name="Passoth V."/>
            <person name="Richardson P.M."/>
        </authorList>
    </citation>
    <scope>NUCLEOTIDE SEQUENCE [LARGE SCALE GENOMIC DNA]</scope>
    <source>
        <strain evidence="3">ATCC 58785 / CBS 6054 / NBRC 10063 / NRRL Y-11545</strain>
    </source>
</reference>
<protein>
    <submittedName>
        <fullName evidence="2">Uncharacterized protein</fullName>
    </submittedName>
</protein>
<feature type="region of interest" description="Disordered" evidence="1">
    <location>
        <begin position="45"/>
        <end position="98"/>
    </location>
</feature>
<proteinExistence type="predicted"/>
<feature type="compositionally biased region" description="Polar residues" evidence="1">
    <location>
        <begin position="393"/>
        <end position="416"/>
    </location>
</feature>
<gene>
    <name evidence="2" type="ORF">PICST_31373</name>
</gene>
<feature type="compositionally biased region" description="Polar residues" evidence="1">
    <location>
        <begin position="45"/>
        <end position="58"/>
    </location>
</feature>
<evidence type="ECO:0000313" key="2">
    <source>
        <dbReference type="EMBL" id="ABN66059.2"/>
    </source>
</evidence>
<feature type="region of interest" description="Disordered" evidence="1">
    <location>
        <begin position="360"/>
        <end position="432"/>
    </location>
</feature>
<name>A3LTE0_PICST</name>
<evidence type="ECO:0000256" key="1">
    <source>
        <dbReference type="SAM" id="MobiDB-lite"/>
    </source>
</evidence>
<dbReference type="InParanoid" id="A3LTE0"/>
<dbReference type="RefSeq" id="XP_001384088.2">
    <property type="nucleotide sequence ID" value="XM_001384051.1"/>
</dbReference>
<dbReference type="STRING" id="322104.A3LTE0"/>
<dbReference type="eggNOG" id="ENOG502T5KA">
    <property type="taxonomic scope" value="Eukaryota"/>
</dbReference>
<dbReference type="Proteomes" id="UP000002258">
    <property type="component" value="Chromosome 4"/>
</dbReference>
<sequence>MSDIATSRNTRQPQQSALPDFTFTQYELTCIKETWNALKITRTVDSMSSARVPANNSKESLHNSDKNTSKDANVNGSKNSDNSSSTQPLPKSSGPVHMKRSNIDDHILNLEKFHSTLCGHIFQIENDLPENLKRNDFHRSSLEHYNQTISNFHYEMIQTSYQVTHMVQLISIMINCLEFNKSLPVAYITKVSKVNYRIHDMDALAYKVFGEALIMTVIEVSNESNKSSCICEAFTIKHQAIFNKFISKLLNILIYYGFDEMLGMNSAVNGTKASANLQRNSYMSLSSSVSASSASSRIALTRVQSEISTKSSQLSLYSGIDETASSIGISDFEYASEKPTNTHSITTAFGLDKFNSKSEPKTFEDIKESDEYESFEEEDDSFDMLNSFAPPTAKTSKNLFKKNTSNKQMPKNQRSSGRVPVHDDTQDNCTIM</sequence>